<reference evidence="4 5" key="1">
    <citation type="submission" date="2009-02" db="EMBL/GenBank/DDBJ databases">
        <title>The Genome Sequence of Fusobacterium sp. 3_1_5R.</title>
        <authorList>
            <consortium name="The Broad Institute Genome Sequencing Platform"/>
            <person name="Ward D."/>
            <person name="Young S.K."/>
            <person name="Kodira C.D."/>
            <person name="Zeng Q."/>
            <person name="Koehrsen M."/>
            <person name="Alvarado L."/>
            <person name="Berlin A."/>
            <person name="Borenstein D."/>
            <person name="Chen Z."/>
            <person name="Engels R."/>
            <person name="Freedman E."/>
            <person name="Gellesch M."/>
            <person name="Goldberg J."/>
            <person name="Griggs A."/>
            <person name="Gujja S."/>
            <person name="Heiman D."/>
            <person name="Hepburn T."/>
            <person name="Howarth C."/>
            <person name="Jen D."/>
            <person name="Larson L."/>
            <person name="Lewis B."/>
            <person name="Mehta T."/>
            <person name="Park D."/>
            <person name="Pearson M."/>
            <person name="Roberts A."/>
            <person name="Saif S."/>
            <person name="Shea T."/>
            <person name="Shenoy N."/>
            <person name="Sisk P."/>
            <person name="Stolte C."/>
            <person name="Sykes S."/>
            <person name="Walk T."/>
            <person name="White J."/>
            <person name="Yandava C."/>
            <person name="Allen-Vercoe E."/>
            <person name="Strauss J."/>
            <person name="Ambrose C."/>
            <person name="Lander E."/>
            <person name="Nusbaum C."/>
            <person name="Galagan J."/>
            <person name="Birren B."/>
        </authorList>
    </citation>
    <scope>NUCLEOTIDE SEQUENCE [LARGE SCALE GENOMIC DNA]</scope>
    <source>
        <strain evidence="4 5">3_1_5R</strain>
    </source>
</reference>
<dbReference type="SUPFAM" id="SSF51161">
    <property type="entry name" value="Trimeric LpxA-like enzymes"/>
    <property type="match status" value="1"/>
</dbReference>
<accession>E5BE31</accession>
<keyword evidence="2 4" id="KW-0808">Transferase</keyword>
<dbReference type="Pfam" id="PF00132">
    <property type="entry name" value="Hexapep"/>
    <property type="match status" value="1"/>
</dbReference>
<evidence type="ECO:0000313" key="5">
    <source>
        <dbReference type="Proteomes" id="UP000002975"/>
    </source>
</evidence>
<dbReference type="CDD" id="cd04647">
    <property type="entry name" value="LbH_MAT_like"/>
    <property type="match status" value="1"/>
</dbReference>
<dbReference type="Proteomes" id="UP000002975">
    <property type="component" value="Unassembled WGS sequence"/>
</dbReference>
<dbReference type="GO" id="GO:0008374">
    <property type="term" value="F:O-acyltransferase activity"/>
    <property type="evidence" value="ECO:0007669"/>
    <property type="project" value="TreeGrafter"/>
</dbReference>
<gene>
    <name evidence="4" type="ORF">FSBG_00804</name>
</gene>
<evidence type="ECO:0000256" key="3">
    <source>
        <dbReference type="ARBA" id="ARBA00022737"/>
    </source>
</evidence>
<name>E5BE31_9FUSO</name>
<proteinExistence type="inferred from homology"/>
<dbReference type="OrthoDB" id="9812571at2"/>
<dbReference type="PROSITE" id="PS00101">
    <property type="entry name" value="HEXAPEP_TRANSFERASES"/>
    <property type="match status" value="1"/>
</dbReference>
<dbReference type="BioCyc" id="FSP469605-HMP:GTSP-809-MONOMER"/>
<evidence type="ECO:0000313" key="4">
    <source>
        <dbReference type="EMBL" id="EFS21307.1"/>
    </source>
</evidence>
<dbReference type="RefSeq" id="WP_008801377.1">
    <property type="nucleotide sequence ID" value="NZ_GG657971.1"/>
</dbReference>
<dbReference type="PANTHER" id="PTHR23416:SF23">
    <property type="entry name" value="ACETYLTRANSFERASE C18B11.09C-RELATED"/>
    <property type="match status" value="1"/>
</dbReference>
<comment type="similarity">
    <text evidence="1">Belongs to the transferase hexapeptide repeat family.</text>
</comment>
<dbReference type="InterPro" id="IPR051159">
    <property type="entry name" value="Hexapeptide_acetyltransf"/>
</dbReference>
<evidence type="ECO:0000256" key="2">
    <source>
        <dbReference type="ARBA" id="ARBA00022679"/>
    </source>
</evidence>
<dbReference type="HOGENOM" id="CLU_051638_7_5_0"/>
<dbReference type="InterPro" id="IPR011004">
    <property type="entry name" value="Trimer_LpxA-like_sf"/>
</dbReference>
<organism evidence="4 5">
    <name type="scientific">Fusobacterium gonidiaformans 3-1-5R</name>
    <dbReference type="NCBI Taxonomy" id="469605"/>
    <lineage>
        <taxon>Bacteria</taxon>
        <taxon>Fusobacteriati</taxon>
        <taxon>Fusobacteriota</taxon>
        <taxon>Fusobacteriia</taxon>
        <taxon>Fusobacteriales</taxon>
        <taxon>Fusobacteriaceae</taxon>
        <taxon>Fusobacterium</taxon>
    </lineage>
</organism>
<dbReference type="GO" id="GO:0005829">
    <property type="term" value="C:cytosol"/>
    <property type="evidence" value="ECO:0007669"/>
    <property type="project" value="TreeGrafter"/>
</dbReference>
<dbReference type="PANTHER" id="PTHR23416">
    <property type="entry name" value="SIALIC ACID SYNTHASE-RELATED"/>
    <property type="match status" value="1"/>
</dbReference>
<dbReference type="Gene3D" id="2.160.10.10">
    <property type="entry name" value="Hexapeptide repeat proteins"/>
    <property type="match status" value="1"/>
</dbReference>
<sequence>MNKVFRNIFSSCYKKFHEAYQKENYYNYRKKFSGINPDFIFNGEAIKIYGNGEIFLVANFYIGSYSTTQLTHGTKVSVGHDTATSHNVRIYTSNRNPADVIFEKDLTGIKQGDVIIGNYCWIGSNVFICQGVKIGDYTVIGANSVVSKDIPSNCIAAGSPIRILKNKS</sequence>
<dbReference type="EMBL" id="GG657971">
    <property type="protein sequence ID" value="EFS21307.1"/>
    <property type="molecule type" value="Genomic_DNA"/>
</dbReference>
<keyword evidence="5" id="KW-1185">Reference proteome</keyword>
<keyword evidence="3" id="KW-0677">Repeat</keyword>
<dbReference type="InterPro" id="IPR018357">
    <property type="entry name" value="Hexapep_transf_CS"/>
</dbReference>
<dbReference type="InterPro" id="IPR001451">
    <property type="entry name" value="Hexapep"/>
</dbReference>
<protein>
    <submittedName>
        <fullName evidence="4">Maltose O-acetyltransferase family protein</fullName>
    </submittedName>
</protein>
<dbReference type="AlphaFoldDB" id="E5BE31"/>
<evidence type="ECO:0000256" key="1">
    <source>
        <dbReference type="ARBA" id="ARBA00007274"/>
    </source>
</evidence>